<protein>
    <submittedName>
        <fullName evidence="1">Virion morphogenesis family protein</fullName>
    </submittedName>
</protein>
<reference evidence="1 2" key="1">
    <citation type="submission" date="2019-03" db="EMBL/GenBank/DDBJ databases">
        <title>Genomic Encyclopedia of Archaeal and Bacterial Type Strains, Phase II (KMG-II): from individual species to whole genera.</title>
        <authorList>
            <person name="Goeker M."/>
        </authorList>
    </citation>
    <scope>NUCLEOTIDE SEQUENCE [LARGE SCALE GENOMIC DNA]</scope>
    <source>
        <strain evidence="1 2">RL-C</strain>
    </source>
</reference>
<dbReference type="AlphaFoldDB" id="A0A4R2E7J6"/>
<name>A0A4R2E7J6_9BACT</name>
<dbReference type="RefSeq" id="WP_131840133.1">
    <property type="nucleotide sequence ID" value="NZ_SLWB01000015.1"/>
</dbReference>
<dbReference type="Pfam" id="PF05069">
    <property type="entry name" value="Phage_tail_S"/>
    <property type="match status" value="1"/>
</dbReference>
<dbReference type="OrthoDB" id="964176at2"/>
<evidence type="ECO:0000313" key="1">
    <source>
        <dbReference type="EMBL" id="TCN63695.1"/>
    </source>
</evidence>
<evidence type="ECO:0000313" key="2">
    <source>
        <dbReference type="Proteomes" id="UP000294830"/>
    </source>
</evidence>
<dbReference type="InterPro" id="IPR006522">
    <property type="entry name" value="Phage_virion_morphogenesis"/>
</dbReference>
<gene>
    <name evidence="1" type="ORF">CLV25_11545</name>
</gene>
<comment type="caution">
    <text evidence="1">The sequence shown here is derived from an EMBL/GenBank/DDBJ whole genome shotgun (WGS) entry which is preliminary data.</text>
</comment>
<accession>A0A4R2E7J6</accession>
<dbReference type="Proteomes" id="UP000294830">
    <property type="component" value="Unassembled WGS sequence"/>
</dbReference>
<dbReference type="EMBL" id="SLWB01000015">
    <property type="protein sequence ID" value="TCN63695.1"/>
    <property type="molecule type" value="Genomic_DNA"/>
</dbReference>
<keyword evidence="2" id="KW-1185">Reference proteome</keyword>
<sequence length="191" mass="21982">MLETLQFTNLVNRVTASIQAIPQRAATLAVNFSKDRFRAQNWVDTTTQPWKNRKPMRWGRRERPGRAILVDSGRLRRSIRKILVSAEVVIIGTDAPYARVHNEGFRGKVTQRVASHKRNLTKFGVIRGKENKRSTRVDFGRVKRGETTVKTYTRTIRLHIPKRQFIGTSAVLDTQLQRMMTAEITRAIRGT</sequence>
<organism evidence="1 2">
    <name type="scientific">Acetobacteroides hydrogenigenes</name>
    <dbReference type="NCBI Taxonomy" id="979970"/>
    <lineage>
        <taxon>Bacteria</taxon>
        <taxon>Pseudomonadati</taxon>
        <taxon>Bacteroidota</taxon>
        <taxon>Bacteroidia</taxon>
        <taxon>Bacteroidales</taxon>
        <taxon>Rikenellaceae</taxon>
        <taxon>Acetobacteroides</taxon>
    </lineage>
</organism>
<proteinExistence type="predicted"/>